<gene>
    <name evidence="1" type="ORF">ABW99_06370</name>
</gene>
<dbReference type="OrthoDB" id="9780579at2"/>
<evidence type="ECO:0000313" key="1">
    <source>
        <dbReference type="EMBL" id="AKJ67898.1"/>
    </source>
</evidence>
<accession>A0A0G3ELK7</accession>
<evidence type="ECO:0008006" key="3">
    <source>
        <dbReference type="Google" id="ProtNLM"/>
    </source>
</evidence>
<dbReference type="PATRIC" id="fig|445709.3.peg.1366"/>
<dbReference type="Pfam" id="PF12007">
    <property type="entry name" value="DUF3501"/>
    <property type="match status" value="1"/>
</dbReference>
<name>A0A0G3ELK7_9BURK</name>
<dbReference type="Proteomes" id="UP000036700">
    <property type="component" value="Chromosome"/>
</dbReference>
<dbReference type="EMBL" id="CP011568">
    <property type="protein sequence ID" value="AKJ67898.1"/>
    <property type="molecule type" value="Genomic_DNA"/>
</dbReference>
<organism evidence="1 2">
    <name type="scientific">Pandoraea thiooxydans</name>
    <dbReference type="NCBI Taxonomy" id="445709"/>
    <lineage>
        <taxon>Bacteria</taxon>
        <taxon>Pseudomonadati</taxon>
        <taxon>Pseudomonadota</taxon>
        <taxon>Betaproteobacteria</taxon>
        <taxon>Burkholderiales</taxon>
        <taxon>Burkholderiaceae</taxon>
        <taxon>Pandoraea</taxon>
    </lineage>
</organism>
<dbReference type="STRING" id="445709.ABW99_06370"/>
<keyword evidence="2" id="KW-1185">Reference proteome</keyword>
<reference evidence="2" key="1">
    <citation type="submission" date="2015-06" db="EMBL/GenBank/DDBJ databases">
        <authorList>
            <person name="Lim Y.L."/>
            <person name="Ee R."/>
            <person name="Yong D."/>
            <person name="How K.Y."/>
            <person name="Yin W.F."/>
            <person name="Chan K.G."/>
        </authorList>
    </citation>
    <scope>NUCLEOTIDE SEQUENCE [LARGE SCALE GENOMIC DNA]</scope>
    <source>
        <strain evidence="2">DSM 25325</strain>
    </source>
</reference>
<dbReference type="InterPro" id="IPR021890">
    <property type="entry name" value="DUF3501"/>
</dbReference>
<evidence type="ECO:0000313" key="2">
    <source>
        <dbReference type="Proteomes" id="UP000036700"/>
    </source>
</evidence>
<proteinExistence type="predicted"/>
<dbReference type="KEGG" id="ptx:ABW99_06370"/>
<dbReference type="AlphaFoldDB" id="A0A0G3ELK7"/>
<protein>
    <recommendedName>
        <fullName evidence="3">DUF3501 domain-containing protein</fullName>
    </recommendedName>
</protein>
<dbReference type="RefSeq" id="WP_047213707.1">
    <property type="nucleotide sequence ID" value="NZ_CP011568.3"/>
</dbReference>
<sequence>MSISRESLWSLEEYARRRQEFRAEVMAHKKRRTVAVGGHVTLIFEDELTVRYQIQEMLRIERTFEERGILDELDAYNPLIPDGHNLKATMMIEYADEAVRKVELARLLGVQDRVYVQVGQHPRVFAVADEDLDRQNETKTSSVHFLRFELTPEMIAELRGQRGTGAPSLAIGIEHPNYTYRVDAVAPETLAALVRDLA</sequence>